<gene>
    <name evidence="5" type="ORF">SAMN02982929_07115</name>
    <name evidence="6" type="ORF">SAMN05216506_1246</name>
</gene>
<comment type="similarity">
    <text evidence="2">Belongs to the EspG family.</text>
</comment>
<evidence type="ECO:0000313" key="8">
    <source>
        <dbReference type="Proteomes" id="UP000236729"/>
    </source>
</evidence>
<dbReference type="EMBL" id="FOME01000024">
    <property type="protein sequence ID" value="SFF25917.1"/>
    <property type="molecule type" value="Genomic_DNA"/>
</dbReference>
<dbReference type="AlphaFoldDB" id="A0A1H6ENE6"/>
<organism evidence="5 8">
    <name type="scientific">Saccharopolyspora kobensis</name>
    <dbReference type="NCBI Taxonomy" id="146035"/>
    <lineage>
        <taxon>Bacteria</taxon>
        <taxon>Bacillati</taxon>
        <taxon>Actinomycetota</taxon>
        <taxon>Actinomycetes</taxon>
        <taxon>Pseudonocardiales</taxon>
        <taxon>Pseudonocardiaceae</taxon>
        <taxon>Saccharopolyspora</taxon>
    </lineage>
</organism>
<dbReference type="Proteomes" id="UP000236729">
    <property type="component" value="Unassembled WGS sequence"/>
</dbReference>
<reference evidence="5" key="2">
    <citation type="submission" date="2016-10" db="EMBL/GenBank/DDBJ databases">
        <authorList>
            <person name="de Groot N.N."/>
        </authorList>
    </citation>
    <scope>NUCLEOTIDE SEQUENCE [LARGE SCALE GENOMIC DNA]</scope>
    <source>
        <strain evidence="5">ATCC 20501</strain>
    </source>
</reference>
<evidence type="ECO:0000313" key="7">
    <source>
        <dbReference type="Proteomes" id="UP000199690"/>
    </source>
</evidence>
<accession>A0A1H6ENE6</accession>
<reference evidence="7 8" key="1">
    <citation type="submission" date="2016-10" db="EMBL/GenBank/DDBJ databases">
        <authorList>
            <person name="Varghese N."/>
            <person name="Submissions S."/>
        </authorList>
    </citation>
    <scope>NUCLEOTIDE SEQUENCE [LARGE SCALE GENOMIC DNA]</scope>
    <source>
        <strain evidence="8">ATCC 20501</strain>
        <strain evidence="6 7">CGMCC 4.3529</strain>
    </source>
</reference>
<dbReference type="Pfam" id="PF14011">
    <property type="entry name" value="ESX-1_EspG"/>
    <property type="match status" value="1"/>
</dbReference>
<keyword evidence="4" id="KW-0143">Chaperone</keyword>
<dbReference type="Proteomes" id="UP000199690">
    <property type="component" value="Unassembled WGS sequence"/>
</dbReference>
<evidence type="ECO:0000256" key="2">
    <source>
        <dbReference type="ARBA" id="ARBA00006411"/>
    </source>
</evidence>
<evidence type="ECO:0000313" key="5">
    <source>
        <dbReference type="EMBL" id="SEG98536.1"/>
    </source>
</evidence>
<evidence type="ECO:0000256" key="1">
    <source>
        <dbReference type="ARBA" id="ARBA00004496"/>
    </source>
</evidence>
<dbReference type="RefSeq" id="WP_093358840.1">
    <property type="nucleotide sequence ID" value="NZ_FNVB01000019.1"/>
</dbReference>
<dbReference type="EMBL" id="FNVB01000019">
    <property type="protein sequence ID" value="SEG98536.1"/>
    <property type="molecule type" value="Genomic_DNA"/>
</dbReference>
<keyword evidence="3" id="KW-0963">Cytoplasm</keyword>
<proteinExistence type="inferred from homology"/>
<comment type="subcellular location">
    <subcellularLocation>
        <location evidence="1">Cytoplasm</location>
    </subcellularLocation>
</comment>
<dbReference type="InterPro" id="IPR025734">
    <property type="entry name" value="EspG"/>
</dbReference>
<name>A0A1H6ENE6_9PSEU</name>
<sequence length="265" mass="29295">MPKLDVDRLEYAILAERAGLTRIPMVAAYSHYGTQVQDIPSEFNAAEQRVRDRGLVNPSGVNDRVMELLGIYSHASVEYDLRFSSKKGSELRAAVTKASKTAVRTVVSGDRIILEPVHPNDLIPSLISVLPEHQPAKIRPPLSIDLQDVRAAMAEASRQGEDPRAIEQALRARGVNPANFRKMTQLLEGPRLGLGEVGVTIWDDRGKEHRGDQTIRIIDLQLGRTAVYNSSNQRMFAGADLSTFTRVLGELATHTRRAAAEAARW</sequence>
<evidence type="ECO:0000313" key="6">
    <source>
        <dbReference type="EMBL" id="SFF25917.1"/>
    </source>
</evidence>
<accession>A0A1I2HAC8</accession>
<protein>
    <submittedName>
        <fullName evidence="5">EspG family protein</fullName>
    </submittedName>
</protein>
<evidence type="ECO:0000256" key="3">
    <source>
        <dbReference type="ARBA" id="ARBA00022490"/>
    </source>
</evidence>
<keyword evidence="7" id="KW-1185">Reference proteome</keyword>
<dbReference type="SMR" id="A0A1H6ENE6"/>
<evidence type="ECO:0000256" key="4">
    <source>
        <dbReference type="ARBA" id="ARBA00023186"/>
    </source>
</evidence>